<feature type="region of interest" description="Disordered" evidence="1">
    <location>
        <begin position="1"/>
        <end position="93"/>
    </location>
</feature>
<dbReference type="Proteomes" id="UP000095023">
    <property type="component" value="Unassembled WGS sequence"/>
</dbReference>
<sequence>MQAGAMIDVKRTHDSGDESESPIDDGYTHRKRRKLDLTGYGSDSEPEQLNVGDEDNDSNRKTPLDVEDLLGDFQSSYQSDKEIESGLNADDQDLPQDLVASEVPVEAFNLRQEAEDGEFDEDGNYVLKNDDPDEQYDNWLDGITNDDISKAANAKAKRESDRECSESMPKLEAYKILLGELISKESPVQLLARLNASKMRDGHVQTTIEAVTAALDSLLFNGVTDIYSWQKEIIIREYNQLSDRPYVLKEPEYEFIWSTDPQNVLGPYTYHQLDQWIDSGQLDERAKIRRKGTQKFYDIDRLDDI</sequence>
<keyword evidence="3" id="KW-1185">Reference proteome</keyword>
<protein>
    <recommendedName>
        <fullName evidence="4">GYF domain-containing protein</fullName>
    </recommendedName>
</protein>
<dbReference type="SUPFAM" id="SSF55277">
    <property type="entry name" value="GYF domain"/>
    <property type="match status" value="1"/>
</dbReference>
<dbReference type="EMBL" id="KV453842">
    <property type="protein sequence ID" value="ODV90881.1"/>
    <property type="molecule type" value="Genomic_DNA"/>
</dbReference>
<dbReference type="InterPro" id="IPR039905">
    <property type="entry name" value="CD2BP2/Lin1"/>
</dbReference>
<dbReference type="GO" id="GO:0005682">
    <property type="term" value="C:U5 snRNP"/>
    <property type="evidence" value="ECO:0007669"/>
    <property type="project" value="InterPro"/>
</dbReference>
<gene>
    <name evidence="2" type="ORF">CANCADRAFT_113153</name>
</gene>
<dbReference type="Gene3D" id="3.30.1490.40">
    <property type="match status" value="1"/>
</dbReference>
<dbReference type="InterPro" id="IPR035445">
    <property type="entry name" value="GYF-like_dom_sf"/>
</dbReference>
<evidence type="ECO:0000256" key="1">
    <source>
        <dbReference type="SAM" id="MobiDB-lite"/>
    </source>
</evidence>
<dbReference type="PANTHER" id="PTHR13138:SF3">
    <property type="entry name" value="CD2 ANTIGEN CYTOPLASMIC TAIL-BINDING PROTEIN 2"/>
    <property type="match status" value="1"/>
</dbReference>
<name>A0A1E4TGI2_9ASCO</name>
<organism evidence="2 3">
    <name type="scientific">Tortispora caseinolytica NRRL Y-17796</name>
    <dbReference type="NCBI Taxonomy" id="767744"/>
    <lineage>
        <taxon>Eukaryota</taxon>
        <taxon>Fungi</taxon>
        <taxon>Dikarya</taxon>
        <taxon>Ascomycota</taxon>
        <taxon>Saccharomycotina</taxon>
        <taxon>Trigonopsidomycetes</taxon>
        <taxon>Trigonopsidales</taxon>
        <taxon>Trigonopsidaceae</taxon>
        <taxon>Tortispora</taxon>
    </lineage>
</organism>
<evidence type="ECO:0000313" key="2">
    <source>
        <dbReference type="EMBL" id="ODV90881.1"/>
    </source>
</evidence>
<reference evidence="3" key="1">
    <citation type="submission" date="2016-02" db="EMBL/GenBank/DDBJ databases">
        <title>Comparative genomics of biotechnologically important yeasts.</title>
        <authorList>
            <consortium name="DOE Joint Genome Institute"/>
            <person name="Riley R."/>
            <person name="Haridas S."/>
            <person name="Wolfe K.H."/>
            <person name="Lopes M.R."/>
            <person name="Hittinger C.T."/>
            <person name="Goker M."/>
            <person name="Salamov A."/>
            <person name="Wisecaver J."/>
            <person name="Long T.M."/>
            <person name="Aerts A.L."/>
            <person name="Barry K."/>
            <person name="Choi C."/>
            <person name="Clum A."/>
            <person name="Coughlan A.Y."/>
            <person name="Deshpande S."/>
            <person name="Douglass A.P."/>
            <person name="Hanson S.J."/>
            <person name="Klenk H.-P."/>
            <person name="Labutti K."/>
            <person name="Lapidus A."/>
            <person name="Lindquist E."/>
            <person name="Lipzen A."/>
            <person name="Meier-Kolthoff J.P."/>
            <person name="Ohm R.A."/>
            <person name="Otillar R.P."/>
            <person name="Pangilinan J."/>
            <person name="Peng Y."/>
            <person name="Rokas A."/>
            <person name="Rosa C.A."/>
            <person name="Scheuner C."/>
            <person name="Sibirny A.A."/>
            <person name="Slot J.C."/>
            <person name="Stielow J.B."/>
            <person name="Sun H."/>
            <person name="Kurtzman C.P."/>
            <person name="Blackwell M."/>
            <person name="Jeffries T.W."/>
            <person name="Grigoriev I.V."/>
        </authorList>
    </citation>
    <scope>NUCLEOTIDE SEQUENCE [LARGE SCALE GENOMIC DNA]</scope>
    <source>
        <strain evidence="3">NRRL Y-17796</strain>
    </source>
</reference>
<evidence type="ECO:0000313" key="3">
    <source>
        <dbReference type="Proteomes" id="UP000095023"/>
    </source>
</evidence>
<proteinExistence type="predicted"/>
<evidence type="ECO:0008006" key="4">
    <source>
        <dbReference type="Google" id="ProtNLM"/>
    </source>
</evidence>
<dbReference type="OrthoDB" id="331341at2759"/>
<dbReference type="PANTHER" id="PTHR13138">
    <property type="entry name" value="PROTEIN LIN1"/>
    <property type="match status" value="1"/>
</dbReference>
<dbReference type="AlphaFoldDB" id="A0A1E4TGI2"/>
<accession>A0A1E4TGI2</accession>